<name>A0ABP9BHZ6_9ACTN</name>
<gene>
    <name evidence="3" type="ORF">GCM10023329_55290</name>
</gene>
<dbReference type="EMBL" id="BAABJV010000026">
    <property type="protein sequence ID" value="GAA4795576.1"/>
    <property type="molecule type" value="Genomic_DNA"/>
</dbReference>
<sequence length="83" mass="9071">MSGSERKEAEVRRMMETPHPVVPGGLGAQAAARGERLLRRHRALRRTLWLVLSAALLALAVWALATEPWLLPPSDTVPPVEGV</sequence>
<dbReference type="Proteomes" id="UP001501147">
    <property type="component" value="Unassembled WGS sequence"/>
</dbReference>
<comment type="caution">
    <text evidence="3">The sequence shown here is derived from an EMBL/GenBank/DDBJ whole genome shotgun (WGS) entry which is preliminary data.</text>
</comment>
<keyword evidence="4" id="KW-1185">Reference proteome</keyword>
<feature type="compositionally biased region" description="Basic and acidic residues" evidence="1">
    <location>
        <begin position="1"/>
        <end position="16"/>
    </location>
</feature>
<accession>A0ABP9BHZ6</accession>
<reference evidence="4" key="1">
    <citation type="journal article" date="2019" name="Int. J. Syst. Evol. Microbiol.">
        <title>The Global Catalogue of Microorganisms (GCM) 10K type strain sequencing project: providing services to taxonomists for standard genome sequencing and annotation.</title>
        <authorList>
            <consortium name="The Broad Institute Genomics Platform"/>
            <consortium name="The Broad Institute Genome Sequencing Center for Infectious Disease"/>
            <person name="Wu L."/>
            <person name="Ma J."/>
        </authorList>
    </citation>
    <scope>NUCLEOTIDE SEQUENCE [LARGE SCALE GENOMIC DNA]</scope>
    <source>
        <strain evidence="4">JCM 18324</strain>
    </source>
</reference>
<keyword evidence="2" id="KW-0812">Transmembrane</keyword>
<evidence type="ECO:0000256" key="2">
    <source>
        <dbReference type="SAM" id="Phobius"/>
    </source>
</evidence>
<protein>
    <submittedName>
        <fullName evidence="3">Uncharacterized protein</fullName>
    </submittedName>
</protein>
<feature type="transmembrane region" description="Helical" evidence="2">
    <location>
        <begin position="47"/>
        <end position="65"/>
    </location>
</feature>
<keyword evidence="2" id="KW-0472">Membrane</keyword>
<evidence type="ECO:0000313" key="4">
    <source>
        <dbReference type="Proteomes" id="UP001501147"/>
    </source>
</evidence>
<evidence type="ECO:0000313" key="3">
    <source>
        <dbReference type="EMBL" id="GAA4795576.1"/>
    </source>
</evidence>
<keyword evidence="2" id="KW-1133">Transmembrane helix</keyword>
<dbReference type="RefSeq" id="WP_345616235.1">
    <property type="nucleotide sequence ID" value="NZ_BAABJV010000026.1"/>
</dbReference>
<organism evidence="3 4">
    <name type="scientific">Streptomyces sanyensis</name>
    <dbReference type="NCBI Taxonomy" id="568869"/>
    <lineage>
        <taxon>Bacteria</taxon>
        <taxon>Bacillati</taxon>
        <taxon>Actinomycetota</taxon>
        <taxon>Actinomycetes</taxon>
        <taxon>Kitasatosporales</taxon>
        <taxon>Streptomycetaceae</taxon>
        <taxon>Streptomyces</taxon>
    </lineage>
</organism>
<feature type="region of interest" description="Disordered" evidence="1">
    <location>
        <begin position="1"/>
        <end position="26"/>
    </location>
</feature>
<proteinExistence type="predicted"/>
<evidence type="ECO:0000256" key="1">
    <source>
        <dbReference type="SAM" id="MobiDB-lite"/>
    </source>
</evidence>